<dbReference type="Gene3D" id="3.90.180.10">
    <property type="entry name" value="Medium-chain alcohol dehydrogenases, catalytic domain"/>
    <property type="match status" value="1"/>
</dbReference>
<organism evidence="7 8">
    <name type="scientific">Dyadobacter koreensis</name>
    <dbReference type="NCBI Taxonomy" id="408657"/>
    <lineage>
        <taxon>Bacteria</taxon>
        <taxon>Pseudomonadati</taxon>
        <taxon>Bacteroidota</taxon>
        <taxon>Cytophagia</taxon>
        <taxon>Cytophagales</taxon>
        <taxon>Spirosomataceae</taxon>
        <taxon>Dyadobacter</taxon>
    </lineage>
</organism>
<dbReference type="OrthoDB" id="648910at2"/>
<dbReference type="Gene3D" id="3.40.50.720">
    <property type="entry name" value="NAD(P)-binding Rossmann-like Domain"/>
    <property type="match status" value="1"/>
</dbReference>
<dbReference type="SUPFAM" id="SSF51735">
    <property type="entry name" value="NAD(P)-binding Rossmann-fold domains"/>
    <property type="match status" value="1"/>
</dbReference>
<comment type="subunit">
    <text evidence="2">Homotetramer.</text>
</comment>
<dbReference type="InterPro" id="IPR013154">
    <property type="entry name" value="ADH-like_N"/>
</dbReference>
<evidence type="ECO:0000256" key="4">
    <source>
        <dbReference type="ARBA" id="ARBA00022857"/>
    </source>
</evidence>
<dbReference type="PROSITE" id="PS01162">
    <property type="entry name" value="QOR_ZETA_CRYSTAL"/>
    <property type="match status" value="1"/>
</dbReference>
<dbReference type="InterPro" id="IPR002364">
    <property type="entry name" value="Quin_OxRdtase/zeta-crystal_CS"/>
</dbReference>
<evidence type="ECO:0000259" key="6">
    <source>
        <dbReference type="SMART" id="SM00829"/>
    </source>
</evidence>
<dbReference type="SMART" id="SM00829">
    <property type="entry name" value="PKS_ER"/>
    <property type="match status" value="1"/>
</dbReference>
<evidence type="ECO:0000313" key="8">
    <source>
        <dbReference type="Proteomes" id="UP000199532"/>
    </source>
</evidence>
<sequence>MKAAILNEFGPVENFEIVDVPMPKPGFGEVLVKVFATSVNPLDFQVRRGDYKNELTLPVITGHDVSGEIVEVGHGVENFKVGDQVYYTPEIFNGQGSYAQYHCANESIIGLKPKNISHLEAATLPLAAGTAWEMLVTRAQLKVNQTILVHGGAGGVGILTIQIAKAMGAIVFTTARKVHHQVLRELGADHVIDYENENYIDAIQQITGSKGVDVVIDTIGGNTLSDSGQILSQMGQVVTVVDIEKPQNLIHAWGKNATYHFVFTRQNRNKLEEITKLVETKKLKPVLNKVFLLSEISKAHSLLENKIGDKNFYGKIGIQIHDTNSDPIKN</sequence>
<name>A0A1H6UST1_9BACT</name>
<dbReference type="Proteomes" id="UP000199532">
    <property type="component" value="Unassembled WGS sequence"/>
</dbReference>
<evidence type="ECO:0000256" key="2">
    <source>
        <dbReference type="ARBA" id="ARBA00011881"/>
    </source>
</evidence>
<evidence type="ECO:0000313" key="7">
    <source>
        <dbReference type="EMBL" id="SEI91350.1"/>
    </source>
</evidence>
<dbReference type="Pfam" id="PF08240">
    <property type="entry name" value="ADH_N"/>
    <property type="match status" value="1"/>
</dbReference>
<dbReference type="EMBL" id="FNXY01000004">
    <property type="protein sequence ID" value="SEI91350.1"/>
    <property type="molecule type" value="Genomic_DNA"/>
</dbReference>
<reference evidence="7 8" key="1">
    <citation type="submission" date="2016-10" db="EMBL/GenBank/DDBJ databases">
        <authorList>
            <person name="de Groot N.N."/>
        </authorList>
    </citation>
    <scope>NUCLEOTIDE SEQUENCE [LARGE SCALE GENOMIC DNA]</scope>
    <source>
        <strain evidence="7 8">DSM 19938</strain>
    </source>
</reference>
<dbReference type="CDD" id="cd08272">
    <property type="entry name" value="MDR6"/>
    <property type="match status" value="1"/>
</dbReference>
<proteinExistence type="predicted"/>
<dbReference type="GO" id="GO:0008270">
    <property type="term" value="F:zinc ion binding"/>
    <property type="evidence" value="ECO:0007669"/>
    <property type="project" value="InterPro"/>
</dbReference>
<keyword evidence="3" id="KW-0963">Cytoplasm</keyword>
<dbReference type="SUPFAM" id="SSF50129">
    <property type="entry name" value="GroES-like"/>
    <property type="match status" value="1"/>
</dbReference>
<dbReference type="Pfam" id="PF13602">
    <property type="entry name" value="ADH_zinc_N_2"/>
    <property type="match status" value="1"/>
</dbReference>
<keyword evidence="8" id="KW-1185">Reference proteome</keyword>
<dbReference type="InterPro" id="IPR036291">
    <property type="entry name" value="NAD(P)-bd_dom_sf"/>
</dbReference>
<evidence type="ECO:0000256" key="3">
    <source>
        <dbReference type="ARBA" id="ARBA00022490"/>
    </source>
</evidence>
<evidence type="ECO:0000256" key="1">
    <source>
        <dbReference type="ARBA" id="ARBA00004496"/>
    </source>
</evidence>
<dbReference type="GO" id="GO:0003723">
    <property type="term" value="F:RNA binding"/>
    <property type="evidence" value="ECO:0007669"/>
    <property type="project" value="UniProtKB-KW"/>
</dbReference>
<dbReference type="GO" id="GO:0005737">
    <property type="term" value="C:cytoplasm"/>
    <property type="evidence" value="ECO:0007669"/>
    <property type="project" value="UniProtKB-SubCell"/>
</dbReference>
<dbReference type="STRING" id="408657.SAMN04487995_2524"/>
<dbReference type="RefSeq" id="WP_090335538.1">
    <property type="nucleotide sequence ID" value="NZ_FNXY01000004.1"/>
</dbReference>
<dbReference type="PANTHER" id="PTHR44154:SF1">
    <property type="entry name" value="QUINONE OXIDOREDUCTASE"/>
    <property type="match status" value="1"/>
</dbReference>
<feature type="domain" description="Enoyl reductase (ER)" evidence="6">
    <location>
        <begin position="10"/>
        <end position="318"/>
    </location>
</feature>
<comment type="subcellular location">
    <subcellularLocation>
        <location evidence="1">Cytoplasm</location>
    </subcellularLocation>
</comment>
<gene>
    <name evidence="7" type="ORF">SAMN04487995_2524</name>
</gene>
<dbReference type="GO" id="GO:0016491">
    <property type="term" value="F:oxidoreductase activity"/>
    <property type="evidence" value="ECO:0007669"/>
    <property type="project" value="InterPro"/>
</dbReference>
<keyword evidence="4" id="KW-0521">NADP</keyword>
<dbReference type="InterPro" id="IPR020843">
    <property type="entry name" value="ER"/>
</dbReference>
<dbReference type="PANTHER" id="PTHR44154">
    <property type="entry name" value="QUINONE OXIDOREDUCTASE"/>
    <property type="match status" value="1"/>
</dbReference>
<dbReference type="InterPro" id="IPR051603">
    <property type="entry name" value="Zinc-ADH_QOR/CCCR"/>
</dbReference>
<dbReference type="InterPro" id="IPR011032">
    <property type="entry name" value="GroES-like_sf"/>
</dbReference>
<protein>
    <submittedName>
        <fullName evidence="7">NADPH:quinone reductase</fullName>
    </submittedName>
</protein>
<dbReference type="AlphaFoldDB" id="A0A1H6UST1"/>
<accession>A0A1H6UST1</accession>
<evidence type="ECO:0000256" key="5">
    <source>
        <dbReference type="ARBA" id="ARBA00022884"/>
    </source>
</evidence>
<keyword evidence="5" id="KW-0694">RNA-binding</keyword>